<dbReference type="InterPro" id="IPR029044">
    <property type="entry name" value="Nucleotide-diphossugar_trans"/>
</dbReference>
<feature type="region of interest" description="N-acetyltransferase" evidence="18">
    <location>
        <begin position="253"/>
        <end position="455"/>
    </location>
</feature>
<sequence>MSAEKFSTIILAAGKGTRMNSSLPKVLHRVGGKTMLQHVIDAANGAGAKNNVVVVGFGREKVEQAVGDSVRIVVQEEQLGTGHAVRQAEPMIDKNDTVMVLCGDTPLLTAKILRNFYEMHQKEEAQASVLTAVMPDPTGYGRIIRTFGGEFKKIVEHKDASIAEKAVTEVNTGIYCFNAGELFAALCKVGHDNAQGEYYLPDVLEIIHAEGKKVTAVAAESYKATLGINSREQLSQAEKILHQRKNRQLMADGVTIMDPDTTYVDSDVKIGRDTIIYPSTWIEGDSVVGAECEIGPCSRFCDTSIGSGSVISFTYAHQCEIGADVTMGPYVHLRPNTKIADRAHIGNFVEVKNSNIGEGTKLPHLSYIGDSDIGTGVNMGCGCITVNYDGKKKYRTTIEDNAFVGCNSNLVAPVKVGKGSYIGAGSTITKDVPAGELAVGRARQTNIAKWRDKRE</sequence>
<protein>
    <recommendedName>
        <fullName evidence="18">Bifunctional protein GlmU</fullName>
    </recommendedName>
    <domain>
        <recommendedName>
            <fullName evidence="18">UDP-N-acetylglucosamine pyrophosphorylase</fullName>
            <ecNumber evidence="18">2.7.7.23</ecNumber>
        </recommendedName>
        <alternativeName>
            <fullName evidence="18">N-acetylglucosamine-1-phosphate uridyltransferase</fullName>
        </alternativeName>
    </domain>
    <domain>
        <recommendedName>
            <fullName evidence="18">Glucosamine-1-phosphate N-acetyltransferase</fullName>
            <ecNumber evidence="18">2.3.1.157</ecNumber>
        </recommendedName>
    </domain>
</protein>
<dbReference type="Pfam" id="PF12804">
    <property type="entry name" value="NTP_transf_3"/>
    <property type="match status" value="1"/>
</dbReference>
<dbReference type="CDD" id="cd03353">
    <property type="entry name" value="LbH_GlmU_C"/>
    <property type="match status" value="1"/>
</dbReference>
<feature type="region of interest" description="Pyrophosphorylase" evidence="18">
    <location>
        <begin position="1"/>
        <end position="231"/>
    </location>
</feature>
<dbReference type="RefSeq" id="WP_307224621.1">
    <property type="nucleotide sequence ID" value="NZ_CP116940.1"/>
</dbReference>
<dbReference type="Gene3D" id="2.160.10.10">
    <property type="entry name" value="Hexapeptide repeat proteins"/>
    <property type="match status" value="1"/>
</dbReference>
<dbReference type="Proteomes" id="UP001239167">
    <property type="component" value="Unassembled WGS sequence"/>
</dbReference>
<evidence type="ECO:0000256" key="8">
    <source>
        <dbReference type="ARBA" id="ARBA00022737"/>
    </source>
</evidence>
<proteinExistence type="inferred from homology"/>
<evidence type="ECO:0000256" key="11">
    <source>
        <dbReference type="ARBA" id="ARBA00022984"/>
    </source>
</evidence>
<dbReference type="SUPFAM" id="SSF53448">
    <property type="entry name" value="Nucleotide-diphospho-sugar transferases"/>
    <property type="match status" value="1"/>
</dbReference>
<evidence type="ECO:0000256" key="13">
    <source>
        <dbReference type="ARBA" id="ARBA00023315"/>
    </source>
</evidence>
<dbReference type="EC" id="2.7.7.23" evidence="18"/>
<feature type="region of interest" description="Linker" evidence="18">
    <location>
        <begin position="232"/>
        <end position="252"/>
    </location>
</feature>
<evidence type="ECO:0000256" key="18">
    <source>
        <dbReference type="HAMAP-Rule" id="MF_01631"/>
    </source>
</evidence>
<dbReference type="InterPro" id="IPR025877">
    <property type="entry name" value="MobA-like_NTP_Trfase"/>
</dbReference>
<comment type="catalytic activity">
    <reaction evidence="16 18">
        <text>N-acetyl-alpha-D-glucosamine 1-phosphate + UTP + H(+) = UDP-N-acetyl-alpha-D-glucosamine + diphosphate</text>
        <dbReference type="Rhea" id="RHEA:13509"/>
        <dbReference type="ChEBI" id="CHEBI:15378"/>
        <dbReference type="ChEBI" id="CHEBI:33019"/>
        <dbReference type="ChEBI" id="CHEBI:46398"/>
        <dbReference type="ChEBI" id="CHEBI:57705"/>
        <dbReference type="ChEBI" id="CHEBI:57776"/>
        <dbReference type="EC" id="2.7.7.23"/>
    </reaction>
</comment>
<dbReference type="CDD" id="cd02540">
    <property type="entry name" value="GT2_GlmU_N_bac"/>
    <property type="match status" value="1"/>
</dbReference>
<dbReference type="HAMAP" id="MF_01631">
    <property type="entry name" value="GlmU"/>
    <property type="match status" value="1"/>
</dbReference>
<evidence type="ECO:0000256" key="5">
    <source>
        <dbReference type="ARBA" id="ARBA00022679"/>
    </source>
</evidence>
<comment type="caution">
    <text evidence="20">The sequence shown here is derived from an EMBL/GenBank/DDBJ whole genome shotgun (WGS) entry which is preliminary data.</text>
</comment>
<feature type="binding site" evidence="18">
    <location>
        <position position="25"/>
    </location>
    <ligand>
        <name>UDP-N-acetyl-alpha-D-glucosamine</name>
        <dbReference type="ChEBI" id="CHEBI:57705"/>
    </ligand>
</feature>
<feature type="binding site" evidence="18">
    <location>
        <position position="171"/>
    </location>
    <ligand>
        <name>UDP-N-acetyl-alpha-D-glucosamine</name>
        <dbReference type="ChEBI" id="CHEBI:57705"/>
    </ligand>
</feature>
<dbReference type="EMBL" id="JAUSUE010000015">
    <property type="protein sequence ID" value="MDQ0204341.1"/>
    <property type="molecule type" value="Genomic_DNA"/>
</dbReference>
<feature type="binding site" evidence="18">
    <location>
        <begin position="80"/>
        <end position="81"/>
    </location>
    <ligand>
        <name>UDP-N-acetyl-alpha-D-glucosamine</name>
        <dbReference type="ChEBI" id="CHEBI:57705"/>
    </ligand>
</feature>
<dbReference type="EC" id="2.3.1.157" evidence="18"/>
<comment type="cofactor">
    <cofactor evidence="18">
        <name>Mg(2+)</name>
        <dbReference type="ChEBI" id="CHEBI:18420"/>
    </cofactor>
    <text evidence="18">Binds 1 Mg(2+) ion per subunit.</text>
</comment>
<dbReference type="PROSITE" id="PS00101">
    <property type="entry name" value="HEXAPEP_TRANSFERASES"/>
    <property type="match status" value="1"/>
</dbReference>
<feature type="active site" description="Proton acceptor" evidence="18">
    <location>
        <position position="364"/>
    </location>
</feature>
<evidence type="ECO:0000256" key="3">
    <source>
        <dbReference type="ARBA" id="ARBA00007947"/>
    </source>
</evidence>
<feature type="binding site" evidence="18">
    <location>
        <position position="424"/>
    </location>
    <ligand>
        <name>acetyl-CoA</name>
        <dbReference type="ChEBI" id="CHEBI:57288"/>
    </ligand>
</feature>
<keyword evidence="21" id="KW-1185">Reference proteome</keyword>
<dbReference type="InterPro" id="IPR011004">
    <property type="entry name" value="Trimer_LpxA-like_sf"/>
</dbReference>
<feature type="binding site" evidence="18">
    <location>
        <position position="104"/>
    </location>
    <ligand>
        <name>Mg(2+)</name>
        <dbReference type="ChEBI" id="CHEBI:18420"/>
    </ligand>
</feature>
<feature type="binding site" evidence="18">
    <location>
        <begin position="387"/>
        <end position="388"/>
    </location>
    <ligand>
        <name>acetyl-CoA</name>
        <dbReference type="ChEBI" id="CHEBI:57288"/>
    </ligand>
</feature>
<dbReference type="Gene3D" id="3.90.550.10">
    <property type="entry name" value="Spore Coat Polysaccharide Biosynthesis Protein SpsA, Chain A"/>
    <property type="match status" value="1"/>
</dbReference>
<comment type="subcellular location">
    <subcellularLocation>
        <location evidence="1 18">Cytoplasm</location>
    </subcellularLocation>
</comment>
<dbReference type="InterPro" id="IPR018357">
    <property type="entry name" value="Hexapep_transf_CS"/>
</dbReference>
<keyword evidence="13 18" id="KW-0012">Acyltransferase</keyword>
<dbReference type="InterPro" id="IPR050065">
    <property type="entry name" value="GlmU-like"/>
</dbReference>
<dbReference type="PANTHER" id="PTHR43584:SF3">
    <property type="entry name" value="BIFUNCTIONAL PROTEIN GLMU"/>
    <property type="match status" value="1"/>
</dbReference>
<comment type="similarity">
    <text evidence="3 18">In the N-terminal section; belongs to the N-acetylglucosamine-1-phosphate uridyltransferase family.</text>
</comment>
<dbReference type="PANTHER" id="PTHR43584">
    <property type="entry name" value="NUCLEOTIDYL TRANSFERASE"/>
    <property type="match status" value="1"/>
</dbReference>
<evidence type="ECO:0000256" key="2">
    <source>
        <dbReference type="ARBA" id="ARBA00007707"/>
    </source>
</evidence>
<comment type="function">
    <text evidence="17 18">Catalyzes the last two sequential reactions in the de novo biosynthetic pathway for UDP-N-acetylglucosamine (UDP-GlcNAc). The C-terminal domain catalyzes the transfer of acetyl group from acetyl coenzyme A to glucosamine-1-phosphate (GlcN-1-P) to produce N-acetylglucosamine-1-phosphate (GlcNAc-1-P), which is converted into UDP-GlcNAc by the transfer of uridine 5-monophosphate (from uridine 5-triphosphate), a reaction catalyzed by the N-terminal domain.</text>
</comment>
<comment type="pathway">
    <text evidence="18">Bacterial outer membrane biogenesis; LPS lipid A biosynthesis.</text>
</comment>
<keyword evidence="7 18" id="KW-0479">Metal-binding</keyword>
<evidence type="ECO:0000256" key="17">
    <source>
        <dbReference type="ARBA" id="ARBA00049628"/>
    </source>
</evidence>
<feature type="binding site" evidence="18">
    <location>
        <position position="378"/>
    </location>
    <ligand>
        <name>UDP-N-acetyl-alpha-D-glucosamine</name>
        <dbReference type="ChEBI" id="CHEBI:57705"/>
    </ligand>
</feature>
<comment type="pathway">
    <text evidence="18">Nucleotide-sugar biosynthesis; UDP-N-acetyl-alpha-D-glucosamine biosynthesis; UDP-N-acetyl-alpha-D-glucosamine from N-acetyl-alpha-D-glucosamine 1-phosphate: step 1/1.</text>
</comment>
<dbReference type="GO" id="GO:0019134">
    <property type="term" value="F:glucosamine-1-phosphate N-acetyltransferase activity"/>
    <property type="evidence" value="ECO:0007669"/>
    <property type="project" value="UniProtKB-EC"/>
</dbReference>
<dbReference type="NCBIfam" id="NF010934">
    <property type="entry name" value="PRK14354.1"/>
    <property type="match status" value="1"/>
</dbReference>
<evidence type="ECO:0000313" key="21">
    <source>
        <dbReference type="Proteomes" id="UP001239167"/>
    </source>
</evidence>
<evidence type="ECO:0000313" key="20">
    <source>
        <dbReference type="EMBL" id="MDQ0204341.1"/>
    </source>
</evidence>
<dbReference type="GO" id="GO:0003977">
    <property type="term" value="F:UDP-N-acetylglucosamine diphosphorylase activity"/>
    <property type="evidence" value="ECO:0007669"/>
    <property type="project" value="UniProtKB-EC"/>
</dbReference>
<feature type="binding site" evidence="18">
    <location>
        <position position="441"/>
    </location>
    <ligand>
        <name>acetyl-CoA</name>
        <dbReference type="ChEBI" id="CHEBI:57288"/>
    </ligand>
</feature>
<feature type="binding site" evidence="18">
    <location>
        <position position="229"/>
    </location>
    <ligand>
        <name>Mg(2+)</name>
        <dbReference type="ChEBI" id="CHEBI:18420"/>
    </ligand>
</feature>
<accession>A0ABT9Y9D2</accession>
<feature type="binding site" evidence="18">
    <location>
        <position position="75"/>
    </location>
    <ligand>
        <name>UDP-N-acetyl-alpha-D-glucosamine</name>
        <dbReference type="ChEBI" id="CHEBI:57705"/>
    </ligand>
</feature>
<keyword evidence="6 18" id="KW-0548">Nucleotidyltransferase</keyword>
<evidence type="ECO:0000256" key="6">
    <source>
        <dbReference type="ARBA" id="ARBA00022695"/>
    </source>
</evidence>
<evidence type="ECO:0000256" key="14">
    <source>
        <dbReference type="ARBA" id="ARBA00023316"/>
    </source>
</evidence>
<dbReference type="InterPro" id="IPR005882">
    <property type="entry name" value="Bifunctional_GlmU"/>
</dbReference>
<keyword evidence="5 18" id="KW-0808">Transferase</keyword>
<evidence type="ECO:0000256" key="10">
    <source>
        <dbReference type="ARBA" id="ARBA00022960"/>
    </source>
</evidence>
<keyword evidence="9 18" id="KW-0460">Magnesium</keyword>
<comment type="similarity">
    <text evidence="2 18">In the C-terminal section; belongs to the transferase hexapeptide repeat family.</text>
</comment>
<evidence type="ECO:0000256" key="16">
    <source>
        <dbReference type="ARBA" id="ARBA00048493"/>
    </source>
</evidence>
<feature type="domain" description="MobA-like NTP transferase" evidence="19">
    <location>
        <begin position="9"/>
        <end position="132"/>
    </location>
</feature>
<dbReference type="NCBIfam" id="TIGR01173">
    <property type="entry name" value="glmU"/>
    <property type="match status" value="1"/>
</dbReference>
<keyword evidence="11 18" id="KW-0573">Peptidoglycan synthesis</keyword>
<comment type="caution">
    <text evidence="18">Lacks conserved residue(s) required for the propagation of feature annotation.</text>
</comment>
<keyword evidence="12 18" id="KW-0511">Multifunctional enzyme</keyword>
<feature type="binding site" evidence="18">
    <location>
        <position position="334"/>
    </location>
    <ligand>
        <name>UDP-N-acetyl-alpha-D-glucosamine</name>
        <dbReference type="ChEBI" id="CHEBI:57705"/>
    </ligand>
</feature>
<feature type="binding site" evidence="18">
    <location>
        <position position="352"/>
    </location>
    <ligand>
        <name>UDP-N-acetyl-alpha-D-glucosamine</name>
        <dbReference type="ChEBI" id="CHEBI:57705"/>
    </ligand>
</feature>
<evidence type="ECO:0000256" key="9">
    <source>
        <dbReference type="ARBA" id="ARBA00022842"/>
    </source>
</evidence>
<feature type="binding site" evidence="18">
    <location>
        <position position="141"/>
    </location>
    <ligand>
        <name>UDP-N-acetyl-alpha-D-glucosamine</name>
        <dbReference type="ChEBI" id="CHEBI:57705"/>
    </ligand>
</feature>
<comment type="pathway">
    <text evidence="18">Nucleotide-sugar biosynthesis; UDP-N-acetyl-alpha-D-glucosamine biosynthesis; N-acetyl-alpha-D-glucosamine 1-phosphate from alpha-D-glucosamine 6-phosphate (route II): step 2/2.</text>
</comment>
<gene>
    <name evidence="18" type="primary">glmU</name>
    <name evidence="20" type="ORF">J2S01_002069</name>
</gene>
<evidence type="ECO:0000256" key="7">
    <source>
        <dbReference type="ARBA" id="ARBA00022723"/>
    </source>
</evidence>
<evidence type="ECO:0000256" key="4">
    <source>
        <dbReference type="ARBA" id="ARBA00022490"/>
    </source>
</evidence>
<feature type="binding site" evidence="18">
    <location>
        <position position="229"/>
    </location>
    <ligand>
        <name>UDP-N-acetyl-alpha-D-glucosamine</name>
        <dbReference type="ChEBI" id="CHEBI:57705"/>
    </ligand>
</feature>
<feature type="binding site" evidence="18">
    <location>
        <position position="156"/>
    </location>
    <ligand>
        <name>UDP-N-acetyl-alpha-D-glucosamine</name>
        <dbReference type="ChEBI" id="CHEBI:57705"/>
    </ligand>
</feature>
<organism evidence="20 21">
    <name type="scientific">Pectinatus haikarae</name>
    <dbReference type="NCBI Taxonomy" id="349096"/>
    <lineage>
        <taxon>Bacteria</taxon>
        <taxon>Bacillati</taxon>
        <taxon>Bacillota</taxon>
        <taxon>Negativicutes</taxon>
        <taxon>Selenomonadales</taxon>
        <taxon>Selenomonadaceae</taxon>
        <taxon>Pectinatus</taxon>
    </lineage>
</organism>
<comment type="catalytic activity">
    <reaction evidence="15 18">
        <text>alpha-D-glucosamine 1-phosphate + acetyl-CoA = N-acetyl-alpha-D-glucosamine 1-phosphate + CoA + H(+)</text>
        <dbReference type="Rhea" id="RHEA:13725"/>
        <dbReference type="ChEBI" id="CHEBI:15378"/>
        <dbReference type="ChEBI" id="CHEBI:57287"/>
        <dbReference type="ChEBI" id="CHEBI:57288"/>
        <dbReference type="ChEBI" id="CHEBI:57776"/>
        <dbReference type="ChEBI" id="CHEBI:58516"/>
        <dbReference type="EC" id="2.3.1.157"/>
    </reaction>
</comment>
<keyword evidence="14 18" id="KW-0961">Cell wall biogenesis/degradation</keyword>
<feature type="binding site" evidence="18">
    <location>
        <begin position="11"/>
        <end position="14"/>
    </location>
    <ligand>
        <name>UDP-N-acetyl-alpha-D-glucosamine</name>
        <dbReference type="ChEBI" id="CHEBI:57705"/>
    </ligand>
</feature>
<dbReference type="InterPro" id="IPR038009">
    <property type="entry name" value="GlmU_C_LbH"/>
</dbReference>
<name>A0ABT9Y9D2_9FIRM</name>
<dbReference type="SUPFAM" id="SSF51161">
    <property type="entry name" value="Trimeric LpxA-like enzymes"/>
    <property type="match status" value="1"/>
</dbReference>
<evidence type="ECO:0000256" key="12">
    <source>
        <dbReference type="ARBA" id="ARBA00023268"/>
    </source>
</evidence>
<evidence type="ECO:0000256" key="15">
    <source>
        <dbReference type="ARBA" id="ARBA00048247"/>
    </source>
</evidence>
<evidence type="ECO:0000259" key="19">
    <source>
        <dbReference type="Pfam" id="PF12804"/>
    </source>
</evidence>
<evidence type="ECO:0000256" key="1">
    <source>
        <dbReference type="ARBA" id="ARBA00004496"/>
    </source>
</evidence>
<keyword evidence="8 18" id="KW-0677">Repeat</keyword>
<reference evidence="20 21" key="1">
    <citation type="submission" date="2023-07" db="EMBL/GenBank/DDBJ databases">
        <title>Genomic Encyclopedia of Type Strains, Phase IV (KMG-IV): sequencing the most valuable type-strain genomes for metagenomic binning, comparative biology and taxonomic classification.</title>
        <authorList>
            <person name="Goeker M."/>
        </authorList>
    </citation>
    <scope>NUCLEOTIDE SEQUENCE [LARGE SCALE GENOMIC DNA]</scope>
    <source>
        <strain evidence="20 21">DSM 16980</strain>
    </source>
</reference>
<comment type="subunit">
    <text evidence="18">Homotrimer.</text>
</comment>
<keyword evidence="10 18" id="KW-0133">Cell shape</keyword>
<dbReference type="InterPro" id="IPR001451">
    <property type="entry name" value="Hexapep"/>
</dbReference>
<feature type="binding site" evidence="18">
    <location>
        <position position="367"/>
    </location>
    <ligand>
        <name>UDP-N-acetyl-alpha-D-glucosamine</name>
        <dbReference type="ChEBI" id="CHEBI:57705"/>
    </ligand>
</feature>
<keyword evidence="4 18" id="KW-0963">Cytoplasm</keyword>
<dbReference type="Pfam" id="PF00132">
    <property type="entry name" value="Hexapep"/>
    <property type="match status" value="2"/>
</dbReference>